<sequence length="224" mass="25386">MKNLLSFLFLFTVVAASNAQIDFQRKSIAIGAVEENTIKESVLVSPEFAKDEITSGTISIKSRVKLGDPLKADIKKNVRFNKGNEFKEKDYQVIAEKLNKSYAKADRPLKPEFYKDQNLGQFKSGSKFVNFLYRDHEYVDGDRIRVYINDQVIHPNILLQGDFQGFYIELEKGFNKIDIEALNQGESGPNTAQFVMYDDDKKVISSNVWNLATGAKATVIIVKD</sequence>
<name>A0A3M0GH11_9FLAO</name>
<evidence type="ECO:0008006" key="4">
    <source>
        <dbReference type="Google" id="ProtNLM"/>
    </source>
</evidence>
<dbReference type="EMBL" id="REFV01000004">
    <property type="protein sequence ID" value="RMB60873.1"/>
    <property type="molecule type" value="Genomic_DNA"/>
</dbReference>
<dbReference type="OrthoDB" id="1148517at2"/>
<evidence type="ECO:0000313" key="2">
    <source>
        <dbReference type="EMBL" id="RMB60873.1"/>
    </source>
</evidence>
<comment type="caution">
    <text evidence="2">The sequence shown here is derived from an EMBL/GenBank/DDBJ whole genome shotgun (WGS) entry which is preliminary data.</text>
</comment>
<protein>
    <recommendedName>
        <fullName evidence="4">Secreted protein</fullName>
    </recommendedName>
</protein>
<feature type="signal peptide" evidence="1">
    <location>
        <begin position="1"/>
        <end position="19"/>
    </location>
</feature>
<dbReference type="Proteomes" id="UP000281985">
    <property type="component" value="Unassembled WGS sequence"/>
</dbReference>
<dbReference type="RefSeq" id="WP_121916608.1">
    <property type="nucleotide sequence ID" value="NZ_REFV01000004.1"/>
</dbReference>
<feature type="chain" id="PRO_5018080873" description="Secreted protein" evidence="1">
    <location>
        <begin position="20"/>
        <end position="224"/>
    </location>
</feature>
<gene>
    <name evidence="2" type="ORF">EAX61_05155</name>
</gene>
<accession>A0A3M0GH11</accession>
<proteinExistence type="predicted"/>
<reference evidence="2 3" key="1">
    <citation type="submission" date="2018-10" db="EMBL/GenBank/DDBJ databases">
        <title>Dokdonia luteus sp. nov., isolated from sea water.</title>
        <authorList>
            <person name="Zhou L.Y."/>
            <person name="Du Z.J."/>
        </authorList>
    </citation>
    <scope>NUCLEOTIDE SEQUENCE [LARGE SCALE GENOMIC DNA]</scope>
    <source>
        <strain evidence="2 3">SH27</strain>
    </source>
</reference>
<keyword evidence="1" id="KW-0732">Signal</keyword>
<evidence type="ECO:0000256" key="1">
    <source>
        <dbReference type="SAM" id="SignalP"/>
    </source>
</evidence>
<evidence type="ECO:0000313" key="3">
    <source>
        <dbReference type="Proteomes" id="UP000281985"/>
    </source>
</evidence>
<dbReference type="AlphaFoldDB" id="A0A3M0GH11"/>
<organism evidence="2 3">
    <name type="scientific">Dokdonia sinensis</name>
    <dbReference type="NCBI Taxonomy" id="2479847"/>
    <lineage>
        <taxon>Bacteria</taxon>
        <taxon>Pseudomonadati</taxon>
        <taxon>Bacteroidota</taxon>
        <taxon>Flavobacteriia</taxon>
        <taxon>Flavobacteriales</taxon>
        <taxon>Flavobacteriaceae</taxon>
        <taxon>Dokdonia</taxon>
    </lineage>
</organism>
<keyword evidence="3" id="KW-1185">Reference proteome</keyword>